<comment type="subcellular location">
    <subcellularLocation>
        <location evidence="1">Nucleus</location>
    </subcellularLocation>
</comment>
<accession>A0AAW1S3U5</accession>
<feature type="compositionally biased region" description="Basic and acidic residues" evidence="11">
    <location>
        <begin position="542"/>
        <end position="555"/>
    </location>
</feature>
<dbReference type="PROSITE" id="PS50082">
    <property type="entry name" value="WD_REPEATS_2"/>
    <property type="match status" value="2"/>
</dbReference>
<comment type="similarity">
    <text evidence="2">Belongs to the WD repeat DDB2/WDR76 family.</text>
</comment>
<reference evidence="12 13" key="1">
    <citation type="journal article" date="2024" name="Nat. Commun.">
        <title>Phylogenomics reveals the evolutionary origins of lichenization in chlorophyte algae.</title>
        <authorList>
            <person name="Puginier C."/>
            <person name="Libourel C."/>
            <person name="Otte J."/>
            <person name="Skaloud P."/>
            <person name="Haon M."/>
            <person name="Grisel S."/>
            <person name="Petersen M."/>
            <person name="Berrin J.G."/>
            <person name="Delaux P.M."/>
            <person name="Dal Grande F."/>
            <person name="Keller J."/>
        </authorList>
    </citation>
    <scope>NUCLEOTIDE SEQUENCE [LARGE SCALE GENOMIC DNA]</scope>
    <source>
        <strain evidence="12 13">SAG 2145</strain>
    </source>
</reference>
<evidence type="ECO:0000256" key="4">
    <source>
        <dbReference type="ARBA" id="ARBA00022737"/>
    </source>
</evidence>
<evidence type="ECO:0000256" key="7">
    <source>
        <dbReference type="ARBA" id="ARBA00023125"/>
    </source>
</evidence>
<protein>
    <recommendedName>
        <fullName evidence="14">Protein DAMAGED DNA-BINDING 2</fullName>
    </recommendedName>
</protein>
<organism evidence="12 13">
    <name type="scientific">Apatococcus lobatus</name>
    <dbReference type="NCBI Taxonomy" id="904363"/>
    <lineage>
        <taxon>Eukaryota</taxon>
        <taxon>Viridiplantae</taxon>
        <taxon>Chlorophyta</taxon>
        <taxon>core chlorophytes</taxon>
        <taxon>Trebouxiophyceae</taxon>
        <taxon>Chlorellales</taxon>
        <taxon>Chlorellaceae</taxon>
        <taxon>Apatococcus</taxon>
    </lineage>
</organism>
<dbReference type="PANTHER" id="PTHR15169">
    <property type="entry name" value="DAMAGE-SPECIFIC DNA BINDING PROTEIN 2"/>
    <property type="match status" value="1"/>
</dbReference>
<proteinExistence type="inferred from homology"/>
<sequence>MPRYVVNNPQAESEESSEEEDDDQGQPEAEDEEPAHAQPAKRQKISLQLGKGKGQLVCHVCGKPGHCAGFVGAAYMDCPNKPCYLCKNTGHTTMTCPYRVAPEHGVKQSNSVSSDGILATLRNREQDGRQREVRRPHTKWLVESAVLRLHSRRCTCLEFHPTRDNIVVSGDKKGEVAVWDFHKVTERSVYKTHKALTNHVRFLPSSDGAACCSAATDGTLKELDIETGSDKELLNCNPEGWITGVTDEKAWIMLYGLGVSWRRSLIAVGDSKGMVYFLDRRQKDPICCHQLHKKGNKVTSADFHPVDKDLLLTASNDWQAKLSDMRMLCAPLTEGSKGKGQMQPPIEVVSMEHPKVVNSAWFSPVTGQKIMTTCIDNRIRIWDTLFNAGQPADREIIHSHDFNRYLTPFRAEWDPKDTDEREVIIGRYISEDFGGVALHPVDVMDGGTGRLVAEMKDPNLQTICPVNKPHPRQDIIISGSSTSLYAWSPASPDEEMDGLQTASSQKLPDSAAVLFSNPNYISFNAGDETKKSSKSKKGGSSSKDDDSEPKKGKKK</sequence>
<evidence type="ECO:0000256" key="2">
    <source>
        <dbReference type="ARBA" id="ARBA00005434"/>
    </source>
</evidence>
<dbReference type="GO" id="GO:0008270">
    <property type="term" value="F:zinc ion binding"/>
    <property type="evidence" value="ECO:0007669"/>
    <property type="project" value="InterPro"/>
</dbReference>
<evidence type="ECO:0000256" key="9">
    <source>
        <dbReference type="ARBA" id="ARBA00023242"/>
    </source>
</evidence>
<evidence type="ECO:0000256" key="11">
    <source>
        <dbReference type="SAM" id="MobiDB-lite"/>
    </source>
</evidence>
<keyword evidence="4" id="KW-0677">Repeat</keyword>
<evidence type="ECO:0008006" key="14">
    <source>
        <dbReference type="Google" id="ProtNLM"/>
    </source>
</evidence>
<feature type="repeat" description="WD" evidence="10">
    <location>
        <begin position="147"/>
        <end position="180"/>
    </location>
</feature>
<evidence type="ECO:0000256" key="5">
    <source>
        <dbReference type="ARBA" id="ARBA00022763"/>
    </source>
</evidence>
<feature type="region of interest" description="Disordered" evidence="11">
    <location>
        <begin position="1"/>
        <end position="43"/>
    </location>
</feature>
<keyword evidence="7" id="KW-0238">DNA-binding</keyword>
<evidence type="ECO:0000256" key="8">
    <source>
        <dbReference type="ARBA" id="ARBA00023204"/>
    </source>
</evidence>
<dbReference type="GO" id="GO:0006281">
    <property type="term" value="P:DNA repair"/>
    <property type="evidence" value="ECO:0007669"/>
    <property type="project" value="UniProtKB-KW"/>
</dbReference>
<evidence type="ECO:0000313" key="13">
    <source>
        <dbReference type="Proteomes" id="UP001438707"/>
    </source>
</evidence>
<dbReference type="Gene3D" id="4.10.60.10">
    <property type="entry name" value="Zinc finger, CCHC-type"/>
    <property type="match status" value="1"/>
</dbReference>
<dbReference type="SMART" id="SM00320">
    <property type="entry name" value="WD40"/>
    <property type="match status" value="4"/>
</dbReference>
<evidence type="ECO:0000256" key="10">
    <source>
        <dbReference type="PROSITE-ProRule" id="PRU00221"/>
    </source>
</evidence>
<dbReference type="GO" id="GO:0003684">
    <property type="term" value="F:damaged DNA binding"/>
    <property type="evidence" value="ECO:0007669"/>
    <property type="project" value="InterPro"/>
</dbReference>
<dbReference type="InterPro" id="IPR036875">
    <property type="entry name" value="Znf_CCHC_sf"/>
</dbReference>
<dbReference type="GO" id="GO:0080008">
    <property type="term" value="C:Cul4-RING E3 ubiquitin ligase complex"/>
    <property type="evidence" value="ECO:0007669"/>
    <property type="project" value="InterPro"/>
</dbReference>
<comment type="caution">
    <text evidence="12">The sequence shown here is derived from an EMBL/GenBank/DDBJ whole genome shotgun (WGS) entry which is preliminary data.</text>
</comment>
<feature type="compositionally biased region" description="Acidic residues" evidence="11">
    <location>
        <begin position="12"/>
        <end position="33"/>
    </location>
</feature>
<feature type="region of interest" description="Disordered" evidence="11">
    <location>
        <begin position="523"/>
        <end position="555"/>
    </location>
</feature>
<dbReference type="Gene3D" id="2.130.10.10">
    <property type="entry name" value="YVTN repeat-like/Quinoprotein amine dehydrogenase"/>
    <property type="match status" value="1"/>
</dbReference>
<dbReference type="PANTHER" id="PTHR15169:SF0">
    <property type="entry name" value="DNA DAMAGE-BINDING PROTEIN 2"/>
    <property type="match status" value="1"/>
</dbReference>
<keyword evidence="8" id="KW-0234">DNA repair</keyword>
<evidence type="ECO:0000256" key="1">
    <source>
        <dbReference type="ARBA" id="ARBA00004123"/>
    </source>
</evidence>
<evidence type="ECO:0000313" key="12">
    <source>
        <dbReference type="EMBL" id="KAK9840258.1"/>
    </source>
</evidence>
<dbReference type="InterPro" id="IPR015943">
    <property type="entry name" value="WD40/YVTN_repeat-like_dom_sf"/>
</dbReference>
<dbReference type="InterPro" id="IPR036322">
    <property type="entry name" value="WD40_repeat_dom_sf"/>
</dbReference>
<dbReference type="Proteomes" id="UP001438707">
    <property type="component" value="Unassembled WGS sequence"/>
</dbReference>
<dbReference type="InterPro" id="IPR033312">
    <property type="entry name" value="DDB2"/>
</dbReference>
<keyword evidence="5" id="KW-0227">DNA damage</keyword>
<keyword evidence="9" id="KW-0539">Nucleus</keyword>
<dbReference type="SUPFAM" id="SSF50978">
    <property type="entry name" value="WD40 repeat-like"/>
    <property type="match status" value="1"/>
</dbReference>
<name>A0AAW1S3U5_9CHLO</name>
<dbReference type="EMBL" id="JALJOS010000004">
    <property type="protein sequence ID" value="KAK9840258.1"/>
    <property type="molecule type" value="Genomic_DNA"/>
</dbReference>
<dbReference type="GO" id="GO:0005634">
    <property type="term" value="C:nucleus"/>
    <property type="evidence" value="ECO:0007669"/>
    <property type="project" value="UniProtKB-SubCell"/>
</dbReference>
<dbReference type="InterPro" id="IPR001680">
    <property type="entry name" value="WD40_rpt"/>
</dbReference>
<dbReference type="Pfam" id="PF00400">
    <property type="entry name" value="WD40"/>
    <property type="match status" value="1"/>
</dbReference>
<dbReference type="GO" id="GO:0009411">
    <property type="term" value="P:response to UV"/>
    <property type="evidence" value="ECO:0007669"/>
    <property type="project" value="TreeGrafter"/>
</dbReference>
<dbReference type="AlphaFoldDB" id="A0AAW1S3U5"/>
<keyword evidence="3 10" id="KW-0853">WD repeat</keyword>
<evidence type="ECO:0000256" key="6">
    <source>
        <dbReference type="ARBA" id="ARBA00022786"/>
    </source>
</evidence>
<keyword evidence="13" id="KW-1185">Reference proteome</keyword>
<keyword evidence="6" id="KW-0833">Ubl conjugation pathway</keyword>
<evidence type="ECO:0000256" key="3">
    <source>
        <dbReference type="ARBA" id="ARBA00022574"/>
    </source>
</evidence>
<gene>
    <name evidence="12" type="ORF">WJX74_006309</name>
</gene>
<dbReference type="SUPFAM" id="SSF57756">
    <property type="entry name" value="Retrovirus zinc finger-like domains"/>
    <property type="match status" value="1"/>
</dbReference>
<feature type="repeat" description="WD" evidence="10">
    <location>
        <begin position="350"/>
        <end position="383"/>
    </location>
</feature>